<dbReference type="EMBL" id="JAVDWQ010000006">
    <property type="protein sequence ID" value="MDR7210261.1"/>
    <property type="molecule type" value="Genomic_DNA"/>
</dbReference>
<dbReference type="Proteomes" id="UP001269081">
    <property type="component" value="Unassembled WGS sequence"/>
</dbReference>
<comment type="caution">
    <text evidence="1">The sequence shown here is derived from an EMBL/GenBank/DDBJ whole genome shotgun (WGS) entry which is preliminary data.</text>
</comment>
<name>A0ABU1Y7S1_9FLAO</name>
<dbReference type="InterPro" id="IPR015867">
    <property type="entry name" value="N-reg_PII/ATP_PRibTrfase_C"/>
</dbReference>
<dbReference type="InterPro" id="IPR011322">
    <property type="entry name" value="N-reg_PII-like_a/b"/>
</dbReference>
<proteinExistence type="predicted"/>
<keyword evidence="2" id="KW-1185">Reference proteome</keyword>
<dbReference type="SUPFAM" id="SSF54913">
    <property type="entry name" value="GlnB-like"/>
    <property type="match status" value="1"/>
</dbReference>
<organism evidence="1 2">
    <name type="scientific">Flavobacterium piscis</name>
    <dbReference type="NCBI Taxonomy" id="1114874"/>
    <lineage>
        <taxon>Bacteria</taxon>
        <taxon>Pseudomonadati</taxon>
        <taxon>Bacteroidota</taxon>
        <taxon>Flavobacteriia</taxon>
        <taxon>Flavobacteriales</taxon>
        <taxon>Flavobacteriaceae</taxon>
        <taxon>Flavobacterium</taxon>
    </lineage>
</organism>
<reference evidence="1 2" key="1">
    <citation type="submission" date="2023-07" db="EMBL/GenBank/DDBJ databases">
        <title>Sorghum-associated microbial communities from plants grown in Nebraska, USA.</title>
        <authorList>
            <person name="Schachtman D."/>
        </authorList>
    </citation>
    <scope>NUCLEOTIDE SEQUENCE [LARGE SCALE GENOMIC DNA]</scope>
    <source>
        <strain evidence="1 2">4129</strain>
    </source>
</reference>
<sequence>MKLVIITSNIVFQKDIKAILNNAGIKTYSFSKVTGYMDFSDTATSENWFASEVNETESILFYAFVKKENVDQLFQLVDEFNTVQEPLSQIRIAVLNIEKSNDQTHESKRTDTLI</sequence>
<accession>A0ABU1Y7S1</accession>
<evidence type="ECO:0000313" key="2">
    <source>
        <dbReference type="Proteomes" id="UP001269081"/>
    </source>
</evidence>
<evidence type="ECO:0000313" key="1">
    <source>
        <dbReference type="EMBL" id="MDR7210261.1"/>
    </source>
</evidence>
<gene>
    <name evidence="1" type="ORF">J2W48_002201</name>
</gene>
<dbReference type="Gene3D" id="3.30.70.120">
    <property type="match status" value="1"/>
</dbReference>
<protein>
    <submittedName>
        <fullName evidence="1">Nitrogen regulatory protein PII</fullName>
    </submittedName>
</protein>
<dbReference type="RefSeq" id="WP_310281140.1">
    <property type="nucleotide sequence ID" value="NZ_JAVDWQ010000006.1"/>
</dbReference>